<dbReference type="Proteomes" id="UP000542776">
    <property type="component" value="Unassembled WGS sequence"/>
</dbReference>
<keyword evidence="1" id="KW-1188">Viral release from host cell</keyword>
<dbReference type="GO" id="GO:0008233">
    <property type="term" value="F:peptidase activity"/>
    <property type="evidence" value="ECO:0007669"/>
    <property type="project" value="UniProtKB-KW"/>
</dbReference>
<organism evidence="5 6">
    <name type="scientific">Aureimonas pseudogalii</name>
    <dbReference type="NCBI Taxonomy" id="1744844"/>
    <lineage>
        <taxon>Bacteria</taxon>
        <taxon>Pseudomonadati</taxon>
        <taxon>Pseudomonadota</taxon>
        <taxon>Alphaproteobacteria</taxon>
        <taxon>Hyphomicrobiales</taxon>
        <taxon>Aurantimonadaceae</taxon>
        <taxon>Aureimonas</taxon>
    </lineage>
</organism>
<dbReference type="GO" id="GO:0006508">
    <property type="term" value="P:proteolysis"/>
    <property type="evidence" value="ECO:0007669"/>
    <property type="project" value="UniProtKB-KW"/>
</dbReference>
<accession>A0A7W6E888</accession>
<evidence type="ECO:0000313" key="6">
    <source>
        <dbReference type="Proteomes" id="UP000542776"/>
    </source>
</evidence>
<dbReference type="SUPFAM" id="SSF50789">
    <property type="entry name" value="Herpes virus serine proteinase, assemblin"/>
    <property type="match status" value="1"/>
</dbReference>
<proteinExistence type="predicted"/>
<evidence type="ECO:0000256" key="3">
    <source>
        <dbReference type="ARBA" id="ARBA00022801"/>
    </source>
</evidence>
<dbReference type="NCBIfam" id="TIGR01543">
    <property type="entry name" value="proheadase_HK97"/>
    <property type="match status" value="1"/>
</dbReference>
<dbReference type="Pfam" id="PF04586">
    <property type="entry name" value="Peptidase_S78"/>
    <property type="match status" value="1"/>
</dbReference>
<protein>
    <recommendedName>
        <fullName evidence="4">Prohead serine protease domain-containing protein</fullName>
    </recommendedName>
</protein>
<keyword evidence="3" id="KW-0378">Hydrolase</keyword>
<evidence type="ECO:0000313" key="5">
    <source>
        <dbReference type="EMBL" id="MBB3996576.1"/>
    </source>
</evidence>
<dbReference type="EMBL" id="JACIEK010000001">
    <property type="protein sequence ID" value="MBB3996576.1"/>
    <property type="molecule type" value="Genomic_DNA"/>
</dbReference>
<dbReference type="RefSeq" id="WP_183197318.1">
    <property type="nucleotide sequence ID" value="NZ_JACIEK010000001.1"/>
</dbReference>
<comment type="caution">
    <text evidence="5">The sequence shown here is derived from an EMBL/GenBank/DDBJ whole genome shotgun (WGS) entry which is preliminary data.</text>
</comment>
<gene>
    <name evidence="5" type="ORF">GGR04_000397</name>
</gene>
<reference evidence="5 6" key="1">
    <citation type="submission" date="2020-08" db="EMBL/GenBank/DDBJ databases">
        <title>Genomic Encyclopedia of Type Strains, Phase IV (KMG-IV): sequencing the most valuable type-strain genomes for metagenomic binning, comparative biology and taxonomic classification.</title>
        <authorList>
            <person name="Goeker M."/>
        </authorList>
    </citation>
    <scope>NUCLEOTIDE SEQUENCE [LARGE SCALE GENOMIC DNA]</scope>
    <source>
        <strain evidence="5 6">DSM 102238</strain>
    </source>
</reference>
<feature type="domain" description="Prohead serine protease" evidence="4">
    <location>
        <begin position="16"/>
        <end position="151"/>
    </location>
</feature>
<sequence length="178" mass="19515">MSGGGAALPLPVLDETGIVRGYASLFGRTDLSGDRIAPWAFKRSLAERGVAGVRMLWQHDPAQPVGVWTRLAEDWHGLYAEGRLALGTAGGRNVFELLKAKAVDGLSIGFRARRAKAVREAGARRLLLDIDLWEISVVTFPMQEAARVAETRSRPLELLDRIAEATRRMARPTPRFGV</sequence>
<dbReference type="AlphaFoldDB" id="A0A7W6E888"/>
<evidence type="ECO:0000256" key="2">
    <source>
        <dbReference type="ARBA" id="ARBA00022670"/>
    </source>
</evidence>
<dbReference type="InterPro" id="IPR054613">
    <property type="entry name" value="Peptidase_S78_dom"/>
</dbReference>
<keyword evidence="6" id="KW-1185">Reference proteome</keyword>
<name>A0A7W6E888_9HYPH</name>
<evidence type="ECO:0000259" key="4">
    <source>
        <dbReference type="Pfam" id="PF04586"/>
    </source>
</evidence>
<keyword evidence="2" id="KW-0645">Protease</keyword>
<dbReference type="InterPro" id="IPR006433">
    <property type="entry name" value="Prohead_protease"/>
</dbReference>
<evidence type="ECO:0000256" key="1">
    <source>
        <dbReference type="ARBA" id="ARBA00022612"/>
    </source>
</evidence>